<protein>
    <recommendedName>
        <fullName evidence="2">DUF3752 domain-containing protein</fullName>
    </recommendedName>
</protein>
<sequence length="305" mass="34738">MIGPSIPEHLLKAKREREEKETEEAQEAQTPPADSTPQDQEEDDDGDDADAFAPALPPDLLEARQKQKQNQESQPKRRVGPVGPTLPPGLQRSYHQGNTDEDDDDYVVGPSLPSNYDPEQESKRSAIAAIEARAQQSREAMDEAARDAKSKKVERDEWMLLPPEIDYLRNADSSKSRGFNNRQLSESERDRSIWTDSPAERERKRKAAMMEEPEDPRQQQQRPAPKPAAPPPVVVESRGKTLVEIHKELAKNKKLKRKEDEDDPSKRPFDREKDLMAARPMNRKTKQDLLKSSYELGGRFNRGNM</sequence>
<gene>
    <name evidence="3" type="ORF">BCR43DRAFT_513662</name>
</gene>
<dbReference type="InParanoid" id="A0A1X2HE79"/>
<dbReference type="EMBL" id="MCGN01000004">
    <property type="protein sequence ID" value="ORY97231.1"/>
    <property type="molecule type" value="Genomic_DNA"/>
</dbReference>
<dbReference type="AlphaFoldDB" id="A0A1X2HE79"/>
<feature type="compositionally biased region" description="Basic and acidic residues" evidence="1">
    <location>
        <begin position="237"/>
        <end position="251"/>
    </location>
</feature>
<dbReference type="PANTHER" id="PTHR46370">
    <property type="entry name" value="GPALPP MOTIFS-CONTAINING PROTEIN 1"/>
    <property type="match status" value="1"/>
</dbReference>
<reference evidence="3 4" key="1">
    <citation type="submission" date="2016-07" db="EMBL/GenBank/DDBJ databases">
        <title>Pervasive Adenine N6-methylation of Active Genes in Fungi.</title>
        <authorList>
            <consortium name="DOE Joint Genome Institute"/>
            <person name="Mondo S.J."/>
            <person name="Dannebaum R.O."/>
            <person name="Kuo R.C."/>
            <person name="Labutti K."/>
            <person name="Haridas S."/>
            <person name="Kuo A."/>
            <person name="Salamov A."/>
            <person name="Ahrendt S.R."/>
            <person name="Lipzen A."/>
            <person name="Sullivan W."/>
            <person name="Andreopoulos W.B."/>
            <person name="Clum A."/>
            <person name="Lindquist E."/>
            <person name="Daum C."/>
            <person name="Ramamoorthy G.K."/>
            <person name="Gryganskyi A."/>
            <person name="Culley D."/>
            <person name="Magnuson J.K."/>
            <person name="James T.Y."/>
            <person name="O'Malley M.A."/>
            <person name="Stajich J.E."/>
            <person name="Spatafora J.W."/>
            <person name="Visel A."/>
            <person name="Grigoriev I.V."/>
        </authorList>
    </citation>
    <scope>NUCLEOTIDE SEQUENCE [LARGE SCALE GENOMIC DNA]</scope>
    <source>
        <strain evidence="3 4">NRRL 2496</strain>
    </source>
</reference>
<dbReference type="OrthoDB" id="73491at2759"/>
<feature type="compositionally biased region" description="Acidic residues" evidence="1">
    <location>
        <begin position="39"/>
        <end position="50"/>
    </location>
</feature>
<name>A0A1X2HE79_SYNRA</name>
<feature type="compositionally biased region" description="Basic and acidic residues" evidence="1">
    <location>
        <begin position="185"/>
        <end position="202"/>
    </location>
</feature>
<dbReference type="OMA" id="NKAADFG"/>
<feature type="compositionally biased region" description="Basic and acidic residues" evidence="1">
    <location>
        <begin position="166"/>
        <end position="175"/>
    </location>
</feature>
<feature type="compositionally biased region" description="Pro residues" evidence="1">
    <location>
        <begin position="224"/>
        <end position="233"/>
    </location>
</feature>
<feature type="region of interest" description="Disordered" evidence="1">
    <location>
        <begin position="1"/>
        <end position="305"/>
    </location>
</feature>
<evidence type="ECO:0000313" key="3">
    <source>
        <dbReference type="EMBL" id="ORY97231.1"/>
    </source>
</evidence>
<dbReference type="Pfam" id="PF12572">
    <property type="entry name" value="DUF3752"/>
    <property type="match status" value="1"/>
</dbReference>
<accession>A0A1X2HE79</accession>
<dbReference type="InterPro" id="IPR046331">
    <property type="entry name" value="GPAM1-like"/>
</dbReference>
<feature type="compositionally biased region" description="Low complexity" evidence="1">
    <location>
        <begin position="51"/>
        <end position="60"/>
    </location>
</feature>
<dbReference type="Proteomes" id="UP000242180">
    <property type="component" value="Unassembled WGS sequence"/>
</dbReference>
<proteinExistence type="predicted"/>
<evidence type="ECO:0000313" key="4">
    <source>
        <dbReference type="Proteomes" id="UP000242180"/>
    </source>
</evidence>
<evidence type="ECO:0000259" key="2">
    <source>
        <dbReference type="Pfam" id="PF12572"/>
    </source>
</evidence>
<feature type="compositionally biased region" description="Basic and acidic residues" evidence="1">
    <location>
        <begin position="9"/>
        <end position="20"/>
    </location>
</feature>
<feature type="compositionally biased region" description="Basic and acidic residues" evidence="1">
    <location>
        <begin position="139"/>
        <end position="158"/>
    </location>
</feature>
<dbReference type="PANTHER" id="PTHR46370:SF1">
    <property type="entry name" value="GPALPP MOTIFS-CONTAINING PROTEIN 1"/>
    <property type="match status" value="1"/>
</dbReference>
<dbReference type="InterPro" id="IPR022226">
    <property type="entry name" value="DUF3752"/>
</dbReference>
<evidence type="ECO:0000256" key="1">
    <source>
        <dbReference type="SAM" id="MobiDB-lite"/>
    </source>
</evidence>
<comment type="caution">
    <text evidence="3">The sequence shown here is derived from an EMBL/GenBank/DDBJ whole genome shotgun (WGS) entry which is preliminary data.</text>
</comment>
<keyword evidence="4" id="KW-1185">Reference proteome</keyword>
<feature type="compositionally biased region" description="Basic and acidic residues" evidence="1">
    <location>
        <begin position="264"/>
        <end position="276"/>
    </location>
</feature>
<feature type="domain" description="DUF3752" evidence="2">
    <location>
        <begin position="163"/>
        <end position="300"/>
    </location>
</feature>
<organism evidence="3 4">
    <name type="scientific">Syncephalastrum racemosum</name>
    <name type="common">Filamentous fungus</name>
    <dbReference type="NCBI Taxonomy" id="13706"/>
    <lineage>
        <taxon>Eukaryota</taxon>
        <taxon>Fungi</taxon>
        <taxon>Fungi incertae sedis</taxon>
        <taxon>Mucoromycota</taxon>
        <taxon>Mucoromycotina</taxon>
        <taxon>Mucoromycetes</taxon>
        <taxon>Mucorales</taxon>
        <taxon>Syncephalastraceae</taxon>
        <taxon>Syncephalastrum</taxon>
    </lineage>
</organism>